<accession>A0ABP0HND1</accession>
<dbReference type="InterPro" id="IPR011990">
    <property type="entry name" value="TPR-like_helical_dom_sf"/>
</dbReference>
<keyword evidence="3 5" id="KW-0694">RNA-binding</keyword>
<dbReference type="InterPro" id="IPR012677">
    <property type="entry name" value="Nucleotide-bd_a/b_plait_sf"/>
</dbReference>
<dbReference type="InterPro" id="IPR035979">
    <property type="entry name" value="RBD_domain_sf"/>
</dbReference>
<keyword evidence="2" id="KW-0677">Repeat</keyword>
<gene>
    <name evidence="8" type="ORF">SCF082_LOCUS2783</name>
</gene>
<dbReference type="InterPro" id="IPR003107">
    <property type="entry name" value="HAT"/>
</dbReference>
<dbReference type="PANTHER" id="PTHR23236">
    <property type="entry name" value="EUKARYOTIC TRANSLATION INITIATION FACTOR 4B/4H"/>
    <property type="match status" value="1"/>
</dbReference>
<feature type="compositionally biased region" description="Basic and acidic residues" evidence="6">
    <location>
        <begin position="822"/>
        <end position="848"/>
    </location>
</feature>
<dbReference type="InterPro" id="IPR000504">
    <property type="entry name" value="RRM_dom"/>
</dbReference>
<keyword evidence="9" id="KW-1185">Reference proteome</keyword>
<feature type="compositionally biased region" description="Low complexity" evidence="6">
    <location>
        <begin position="455"/>
        <end position="477"/>
    </location>
</feature>
<sequence>MAPMEPEDLEESDEEEDDDSDEEEEEVVQRPGGKSFVAQLVEDLQKNPYDQELHAALVSAFRESAQLEKLRRARDAAADRVALPESFWLEWLQDELPLATEPAEVEALDDLHRRACAMCPTGPVWLARCALHRERSSDAGKVRSVYEEALKVLGQHPGYGVEIWADYRDFEENLLSAAGADEKALQVQRVRTLFMRQMALPLPGRERLQETHQTFEGALEPKLQSRTAHAKMAALSAAAAERWAPREPLELKLREACRPSLVMVSTAPSGAAGASPAEIAEELLRLEEQSGEKERIACALLRCTQFDPKEVRHWIRLADVADAVEVLDRAVHHCPMEEELWMRLHAEARQQRLKELELVPADAPAEAAGSAAIPRGAAEAAGSADAAEAEAPRKPKPKPKPKEPAKRKAFRSQQQEKRQKTEPEAPPADAATAAEGGPAAQDGTAEDTAVEKPQPAVEEPPTEPTEPAASEDAAAAASEEHKSMEVEEAEDAEEVAQPHKGSHYHQRRLAEKAQDLKLEEEGQHTVFVANLDWSVDEAQLYRVFQDIDGLKDVRLVRDFLKRSKGYAYVDFQTPEQVTEAAEKFNGHLINNRAMKVARSLPTKQLYQEKVLFVRNVGASANEEEVKEAFQEQGEVISVRMPKTKATHKGYAYVEFAHDDAVKASLALDPAPSIGGQVVSLSRSIPMKEHRHTTAGTRKDLPQRVNQRLIVEGKLDREDPVRQSAKCPSTVYVKNLSFTVDEKQLTEHFQTCGEVSQVLIVKTHDGRSRGFGFVEFTDAEGAQTALLLSDSVLGGRDLVVSKSQRAITQKKSKDSKEEEAEAPEAKGKGKSKNKSDGKGKGKGKEKGKGAESGARRRLQVEEEVSKKPRLEEPKPRGASSDVPSETAAPAEPAAPAAPKLSNADFRKFLA</sequence>
<evidence type="ECO:0000256" key="1">
    <source>
        <dbReference type="ARBA" id="ARBA00004123"/>
    </source>
</evidence>
<evidence type="ECO:0000313" key="8">
    <source>
        <dbReference type="EMBL" id="CAK8991739.1"/>
    </source>
</evidence>
<proteinExistence type="predicted"/>
<feature type="domain" description="RRM" evidence="7">
    <location>
        <begin position="609"/>
        <end position="691"/>
    </location>
</feature>
<feature type="compositionally biased region" description="Acidic residues" evidence="6">
    <location>
        <begin position="1"/>
        <end position="26"/>
    </location>
</feature>
<feature type="domain" description="RRM" evidence="7">
    <location>
        <begin position="728"/>
        <end position="804"/>
    </location>
</feature>
<dbReference type="SMART" id="SM00360">
    <property type="entry name" value="RRM"/>
    <property type="match status" value="3"/>
</dbReference>
<feature type="compositionally biased region" description="Low complexity" evidence="6">
    <location>
        <begin position="427"/>
        <end position="440"/>
    </location>
</feature>
<evidence type="ECO:0000256" key="2">
    <source>
        <dbReference type="ARBA" id="ARBA00022737"/>
    </source>
</evidence>
<feature type="compositionally biased region" description="Low complexity" evidence="6">
    <location>
        <begin position="367"/>
        <end position="386"/>
    </location>
</feature>
<organism evidence="8 9">
    <name type="scientific">Durusdinium trenchii</name>
    <dbReference type="NCBI Taxonomy" id="1381693"/>
    <lineage>
        <taxon>Eukaryota</taxon>
        <taxon>Sar</taxon>
        <taxon>Alveolata</taxon>
        <taxon>Dinophyceae</taxon>
        <taxon>Suessiales</taxon>
        <taxon>Symbiodiniaceae</taxon>
        <taxon>Durusdinium</taxon>
    </lineage>
</organism>
<feature type="region of interest" description="Disordered" evidence="6">
    <location>
        <begin position="367"/>
        <end position="507"/>
    </location>
</feature>
<reference evidence="8 9" key="1">
    <citation type="submission" date="2024-02" db="EMBL/GenBank/DDBJ databases">
        <authorList>
            <person name="Chen Y."/>
            <person name="Shah S."/>
            <person name="Dougan E. K."/>
            <person name="Thang M."/>
            <person name="Chan C."/>
        </authorList>
    </citation>
    <scope>NUCLEOTIDE SEQUENCE [LARGE SCALE GENOMIC DNA]</scope>
</reference>
<dbReference type="Pfam" id="PF05843">
    <property type="entry name" value="Suf"/>
    <property type="match status" value="1"/>
</dbReference>
<dbReference type="Proteomes" id="UP001642464">
    <property type="component" value="Unassembled WGS sequence"/>
</dbReference>
<evidence type="ECO:0000256" key="6">
    <source>
        <dbReference type="SAM" id="MobiDB-lite"/>
    </source>
</evidence>
<evidence type="ECO:0000256" key="3">
    <source>
        <dbReference type="ARBA" id="ARBA00022884"/>
    </source>
</evidence>
<dbReference type="PROSITE" id="PS50102">
    <property type="entry name" value="RRM"/>
    <property type="match status" value="3"/>
</dbReference>
<dbReference type="SUPFAM" id="SSF54928">
    <property type="entry name" value="RNA-binding domain, RBD"/>
    <property type="match status" value="3"/>
</dbReference>
<dbReference type="Pfam" id="PF00076">
    <property type="entry name" value="RRM_1"/>
    <property type="match status" value="3"/>
</dbReference>
<evidence type="ECO:0000256" key="5">
    <source>
        <dbReference type="PROSITE-ProRule" id="PRU00176"/>
    </source>
</evidence>
<dbReference type="InterPro" id="IPR008847">
    <property type="entry name" value="Suf"/>
</dbReference>
<dbReference type="CDD" id="cd00590">
    <property type="entry name" value="RRM_SF"/>
    <property type="match status" value="1"/>
</dbReference>
<dbReference type="SMART" id="SM00386">
    <property type="entry name" value="HAT"/>
    <property type="match status" value="2"/>
</dbReference>
<comment type="caution">
    <text evidence="8">The sequence shown here is derived from an EMBL/GenBank/DDBJ whole genome shotgun (WGS) entry which is preliminary data.</text>
</comment>
<dbReference type="EMBL" id="CAXAMM010001370">
    <property type="protein sequence ID" value="CAK8991739.1"/>
    <property type="molecule type" value="Genomic_DNA"/>
</dbReference>
<dbReference type="Gene3D" id="1.25.40.10">
    <property type="entry name" value="Tetratricopeptide repeat domain"/>
    <property type="match status" value="1"/>
</dbReference>
<evidence type="ECO:0000313" key="9">
    <source>
        <dbReference type="Proteomes" id="UP001642464"/>
    </source>
</evidence>
<evidence type="ECO:0000256" key="4">
    <source>
        <dbReference type="ARBA" id="ARBA00023242"/>
    </source>
</evidence>
<dbReference type="SUPFAM" id="SSF48452">
    <property type="entry name" value="TPR-like"/>
    <property type="match status" value="1"/>
</dbReference>
<name>A0ABP0HND1_9DINO</name>
<evidence type="ECO:0000259" key="7">
    <source>
        <dbReference type="PROSITE" id="PS50102"/>
    </source>
</evidence>
<feature type="region of interest" description="Disordered" evidence="6">
    <location>
        <begin position="802"/>
        <end position="909"/>
    </location>
</feature>
<keyword evidence="4" id="KW-0539">Nucleus</keyword>
<comment type="subcellular location">
    <subcellularLocation>
        <location evidence="1">Nucleus</location>
    </subcellularLocation>
</comment>
<dbReference type="PANTHER" id="PTHR23236:SF119">
    <property type="entry name" value="NUCLEAR RNA-BINDING PROTEIN SART-3"/>
    <property type="match status" value="1"/>
</dbReference>
<dbReference type="Gene3D" id="3.30.70.330">
    <property type="match status" value="3"/>
</dbReference>
<feature type="compositionally biased region" description="Basic and acidic residues" evidence="6">
    <location>
        <begin position="414"/>
        <end position="423"/>
    </location>
</feature>
<feature type="compositionally biased region" description="Basic and acidic residues" evidence="6">
    <location>
        <begin position="857"/>
        <end position="874"/>
    </location>
</feature>
<feature type="compositionally biased region" description="Low complexity" evidence="6">
    <location>
        <begin position="886"/>
        <end position="897"/>
    </location>
</feature>
<feature type="region of interest" description="Disordered" evidence="6">
    <location>
        <begin position="1"/>
        <end position="34"/>
    </location>
</feature>
<protein>
    <submittedName>
        <fullName evidence="8">Polyadenylate-binding protein 4 (PABP-4) (Poly(A)-binding protein 4) (Activated-platelet protein 1) (APP-1) (Inducible poly(A)-binding protein) (IPABP)</fullName>
    </submittedName>
</protein>
<feature type="domain" description="RRM" evidence="7">
    <location>
        <begin position="524"/>
        <end position="601"/>
    </location>
</feature>